<sequence length="228" mass="26372">MGFYGKLLNKGGDVLNKYLKITLGVLGVILLGIGLLVVTFVLEMKPDKDEEDKIKIQAKQYLEDKFNDNFEIYDTLYDNMGNFGFEYAAQVRDKKNNTQFLVYYDDETKQMVDTYIADKWADDLETEIRPFIKGNFGETTDFHVFFNNDKIGQELGIDPVNPRSYKEFDVAPTIRITVPRKRRGGDEKILNEFISFLKSEDKLKHGSVIIEYIAENGVILDDEWGKEF</sequence>
<accession>A0A3T0KVB4</accession>
<evidence type="ECO:0000256" key="1">
    <source>
        <dbReference type="SAM" id="Phobius"/>
    </source>
</evidence>
<gene>
    <name evidence="2" type="ORF">BAOM_3743</name>
</gene>
<name>A0A3T0KVB4_9BACI</name>
<dbReference type="KEGG" id="pasa:BAOM_3743"/>
<keyword evidence="1" id="KW-1133">Transmembrane helix</keyword>
<feature type="transmembrane region" description="Helical" evidence="1">
    <location>
        <begin position="21"/>
        <end position="42"/>
    </location>
</feature>
<proteinExistence type="predicted"/>
<dbReference type="AlphaFoldDB" id="A0A3T0KVB4"/>
<keyword evidence="1" id="KW-0812">Transmembrane</keyword>
<organism evidence="2 3">
    <name type="scientific">Peribacillus asahii</name>
    <dbReference type="NCBI Taxonomy" id="228899"/>
    <lineage>
        <taxon>Bacteria</taxon>
        <taxon>Bacillati</taxon>
        <taxon>Bacillota</taxon>
        <taxon>Bacilli</taxon>
        <taxon>Bacillales</taxon>
        <taxon>Bacillaceae</taxon>
        <taxon>Peribacillus</taxon>
    </lineage>
</organism>
<dbReference type="Proteomes" id="UP000283095">
    <property type="component" value="Chromosome"/>
</dbReference>
<evidence type="ECO:0000313" key="3">
    <source>
        <dbReference type="Proteomes" id="UP000283095"/>
    </source>
</evidence>
<keyword evidence="1" id="KW-0472">Membrane</keyword>
<protein>
    <submittedName>
        <fullName evidence="2">Uncharacterized protein</fullName>
    </submittedName>
</protein>
<reference evidence="2 3" key="1">
    <citation type="submission" date="2018-01" db="EMBL/GenBank/DDBJ databases">
        <title>Bacillus asahii Genome sequencing and assembly.</title>
        <authorList>
            <person name="Jiang H."/>
            <person name="Feng Y."/>
            <person name="Zhao F."/>
            <person name="Lin X."/>
        </authorList>
    </citation>
    <scope>NUCLEOTIDE SEQUENCE [LARGE SCALE GENOMIC DNA]</scope>
    <source>
        <strain evidence="2 3">OM18</strain>
    </source>
</reference>
<evidence type="ECO:0000313" key="2">
    <source>
        <dbReference type="EMBL" id="AZV44352.1"/>
    </source>
</evidence>
<dbReference type="EMBL" id="CP026095">
    <property type="protein sequence ID" value="AZV44352.1"/>
    <property type="molecule type" value="Genomic_DNA"/>
</dbReference>